<protein>
    <submittedName>
        <fullName evidence="2">Uncharacterized protein</fullName>
    </submittedName>
</protein>
<evidence type="ECO:0000313" key="2">
    <source>
        <dbReference type="EMBL" id="MBX60229.1"/>
    </source>
</evidence>
<reference evidence="2" key="1">
    <citation type="submission" date="2018-02" db="EMBL/GenBank/DDBJ databases">
        <title>Rhizophora mucronata_Transcriptome.</title>
        <authorList>
            <person name="Meera S.P."/>
            <person name="Sreeshan A."/>
            <person name="Augustine A."/>
        </authorList>
    </citation>
    <scope>NUCLEOTIDE SEQUENCE</scope>
    <source>
        <tissue evidence="2">Leaf</tissue>
    </source>
</reference>
<proteinExistence type="predicted"/>
<dbReference type="AlphaFoldDB" id="A0A2P2PZW0"/>
<name>A0A2P2PZW0_RHIMU</name>
<feature type="region of interest" description="Disordered" evidence="1">
    <location>
        <begin position="1"/>
        <end position="20"/>
    </location>
</feature>
<organism evidence="2">
    <name type="scientific">Rhizophora mucronata</name>
    <name type="common">Asiatic mangrove</name>
    <dbReference type="NCBI Taxonomy" id="61149"/>
    <lineage>
        <taxon>Eukaryota</taxon>
        <taxon>Viridiplantae</taxon>
        <taxon>Streptophyta</taxon>
        <taxon>Embryophyta</taxon>
        <taxon>Tracheophyta</taxon>
        <taxon>Spermatophyta</taxon>
        <taxon>Magnoliopsida</taxon>
        <taxon>eudicotyledons</taxon>
        <taxon>Gunneridae</taxon>
        <taxon>Pentapetalae</taxon>
        <taxon>rosids</taxon>
        <taxon>fabids</taxon>
        <taxon>Malpighiales</taxon>
        <taxon>Rhizophoraceae</taxon>
        <taxon>Rhizophora</taxon>
    </lineage>
</organism>
<dbReference type="EMBL" id="GGEC01079745">
    <property type="protein sequence ID" value="MBX60229.1"/>
    <property type="molecule type" value="Transcribed_RNA"/>
</dbReference>
<sequence length="20" mass="2245">MSYKNVEVSMKLGGANEIHH</sequence>
<accession>A0A2P2PZW0</accession>
<evidence type="ECO:0000256" key="1">
    <source>
        <dbReference type="SAM" id="MobiDB-lite"/>
    </source>
</evidence>